<dbReference type="Pfam" id="PF02310">
    <property type="entry name" value="B12-binding"/>
    <property type="match status" value="1"/>
</dbReference>
<name>A0A382QDG5_9ZZZZ</name>
<dbReference type="SUPFAM" id="SSF102114">
    <property type="entry name" value="Radical SAM enzymes"/>
    <property type="match status" value="1"/>
</dbReference>
<dbReference type="SFLD" id="SFLDG01082">
    <property type="entry name" value="B12-binding_domain_containing"/>
    <property type="match status" value="1"/>
</dbReference>
<dbReference type="PANTHER" id="PTHR43409">
    <property type="entry name" value="ANAEROBIC MAGNESIUM-PROTOPORPHYRIN IX MONOMETHYL ESTER CYCLASE-RELATED"/>
    <property type="match status" value="1"/>
</dbReference>
<keyword evidence="5" id="KW-0411">Iron-sulfur</keyword>
<dbReference type="GO" id="GO:0031419">
    <property type="term" value="F:cobalamin binding"/>
    <property type="evidence" value="ECO:0007669"/>
    <property type="project" value="InterPro"/>
</dbReference>
<evidence type="ECO:0000256" key="3">
    <source>
        <dbReference type="ARBA" id="ARBA00022723"/>
    </source>
</evidence>
<dbReference type="InterPro" id="IPR023404">
    <property type="entry name" value="rSAM_horseshoe"/>
</dbReference>
<dbReference type="AlphaFoldDB" id="A0A382QDG5"/>
<organism evidence="8">
    <name type="scientific">marine metagenome</name>
    <dbReference type="NCBI Taxonomy" id="408172"/>
    <lineage>
        <taxon>unclassified sequences</taxon>
        <taxon>metagenomes</taxon>
        <taxon>ecological metagenomes</taxon>
    </lineage>
</organism>
<dbReference type="PROSITE" id="PS51332">
    <property type="entry name" value="B12_BINDING"/>
    <property type="match status" value="1"/>
</dbReference>
<dbReference type="Gene3D" id="3.80.30.20">
    <property type="entry name" value="tm_1862 like domain"/>
    <property type="match status" value="1"/>
</dbReference>
<feature type="domain" description="Radical SAM core" evidence="7">
    <location>
        <begin position="204"/>
        <end position="300"/>
    </location>
</feature>
<dbReference type="Pfam" id="PF04055">
    <property type="entry name" value="Radical_SAM"/>
    <property type="match status" value="1"/>
</dbReference>
<evidence type="ECO:0000256" key="2">
    <source>
        <dbReference type="ARBA" id="ARBA00022691"/>
    </source>
</evidence>
<proteinExistence type="predicted"/>
<feature type="non-terminal residue" evidence="8">
    <location>
        <position position="300"/>
    </location>
</feature>
<evidence type="ECO:0000313" key="8">
    <source>
        <dbReference type="EMBL" id="SVC83599.1"/>
    </source>
</evidence>
<reference evidence="8" key="1">
    <citation type="submission" date="2018-05" db="EMBL/GenBank/DDBJ databases">
        <authorList>
            <person name="Lanie J.A."/>
            <person name="Ng W.-L."/>
            <person name="Kazmierczak K.M."/>
            <person name="Andrzejewski T.M."/>
            <person name="Davidsen T.M."/>
            <person name="Wayne K.J."/>
            <person name="Tettelin H."/>
            <person name="Glass J.I."/>
            <person name="Rusch D."/>
            <person name="Podicherti R."/>
            <person name="Tsui H.-C.T."/>
            <person name="Winkler M.E."/>
        </authorList>
    </citation>
    <scope>NUCLEOTIDE SEQUENCE</scope>
</reference>
<dbReference type="GO" id="GO:0003824">
    <property type="term" value="F:catalytic activity"/>
    <property type="evidence" value="ECO:0007669"/>
    <property type="project" value="InterPro"/>
</dbReference>
<evidence type="ECO:0000259" key="6">
    <source>
        <dbReference type="PROSITE" id="PS51332"/>
    </source>
</evidence>
<keyword evidence="2" id="KW-0949">S-adenosyl-L-methionine</keyword>
<evidence type="ECO:0000256" key="4">
    <source>
        <dbReference type="ARBA" id="ARBA00023004"/>
    </source>
</evidence>
<evidence type="ECO:0000256" key="5">
    <source>
        <dbReference type="ARBA" id="ARBA00023014"/>
    </source>
</evidence>
<sequence length="300" mass="34523">MQKSKKDLRLLFVNPCLRTGKDSFTKLPPLGLASVMTYFESKGYNFTLLDIDINEYSDNYVENYIKNNHFDFILIGTIITHYKWIKQFVNMTKKYQPDSCVIVGNSVAGAIPDLFLNKTKGDIVITGEGEISAYEAVEAVRLGKDLKTVTGISFRNDDGTITTTEHRKVGDINDFPFINWDYFEIERYINQKVKIPSISDLPNQEMIRSMPIISARGCAFRCSFCHFVYWDDPYRNRTPESILGEIKYLIEKYNVNHIDFFDDLTFASAHQVVKLCDAIEKSGLKFKWSASIRVDLFSRA</sequence>
<evidence type="ECO:0000259" key="7">
    <source>
        <dbReference type="PROSITE" id="PS51918"/>
    </source>
</evidence>
<gene>
    <name evidence="8" type="ORF">METZ01_LOCUS336453</name>
</gene>
<dbReference type="EMBL" id="UINC01113770">
    <property type="protein sequence ID" value="SVC83599.1"/>
    <property type="molecule type" value="Genomic_DNA"/>
</dbReference>
<dbReference type="GO" id="GO:0046872">
    <property type="term" value="F:metal ion binding"/>
    <property type="evidence" value="ECO:0007669"/>
    <property type="project" value="UniProtKB-KW"/>
</dbReference>
<accession>A0A382QDG5</accession>
<keyword evidence="4" id="KW-0408">Iron</keyword>
<dbReference type="PROSITE" id="PS51918">
    <property type="entry name" value="RADICAL_SAM"/>
    <property type="match status" value="1"/>
</dbReference>
<dbReference type="SFLD" id="SFLDS00029">
    <property type="entry name" value="Radical_SAM"/>
    <property type="match status" value="1"/>
</dbReference>
<dbReference type="InterPro" id="IPR058240">
    <property type="entry name" value="rSAM_sf"/>
</dbReference>
<dbReference type="GO" id="GO:0051536">
    <property type="term" value="F:iron-sulfur cluster binding"/>
    <property type="evidence" value="ECO:0007669"/>
    <property type="project" value="UniProtKB-KW"/>
</dbReference>
<protein>
    <submittedName>
        <fullName evidence="8">Uncharacterized protein</fullName>
    </submittedName>
</protein>
<dbReference type="InterPro" id="IPR006158">
    <property type="entry name" value="Cobalamin-bd"/>
</dbReference>
<comment type="cofactor">
    <cofactor evidence="1">
        <name>[4Fe-4S] cluster</name>
        <dbReference type="ChEBI" id="CHEBI:49883"/>
    </cofactor>
</comment>
<dbReference type="InterPro" id="IPR007197">
    <property type="entry name" value="rSAM"/>
</dbReference>
<dbReference type="InterPro" id="IPR051198">
    <property type="entry name" value="BchE-like"/>
</dbReference>
<dbReference type="Gene3D" id="3.40.50.280">
    <property type="entry name" value="Cobalamin-binding domain"/>
    <property type="match status" value="1"/>
</dbReference>
<evidence type="ECO:0000256" key="1">
    <source>
        <dbReference type="ARBA" id="ARBA00001966"/>
    </source>
</evidence>
<keyword evidence="3" id="KW-0479">Metal-binding</keyword>
<feature type="domain" description="B12-binding" evidence="6">
    <location>
        <begin position="14"/>
        <end position="147"/>
    </location>
</feature>